<dbReference type="AlphaFoldDB" id="A0A8B8AVT3"/>
<gene>
    <name evidence="2" type="primary">LOC111105342</name>
</gene>
<dbReference type="KEGG" id="cvn:111105342"/>
<sequence length="233" mass="26348">MFHGPMDGYKEDAFEKMHGRIRDQVFIQNMHARSRDTATAFAELELLHHVLTGGYFPVQDAWLQASDSVQHAGSLKPVLQFLNMPVNDDPPKQNLRKSAERRQNGALIWREVDTETLAQSNLCADFRPSKKTTFQSVKARSGELINKGTPVLFANDTDLEEIGVFLDGWLLASEEGVQRQCVRLCKAEKVDEVVMVGVSDERVRLLTETTVVESQKFCKPSVLFMIVRVRDVV</sequence>
<reference evidence="2" key="1">
    <citation type="submission" date="2025-08" db="UniProtKB">
        <authorList>
            <consortium name="RefSeq"/>
        </authorList>
    </citation>
    <scope>IDENTIFICATION</scope>
    <source>
        <tissue evidence="2">Whole sample</tissue>
    </source>
</reference>
<accession>A0A8B8AVT3</accession>
<evidence type="ECO:0000313" key="2">
    <source>
        <dbReference type="RefSeq" id="XP_022295290.1"/>
    </source>
</evidence>
<dbReference type="RefSeq" id="XP_022295290.1">
    <property type="nucleotide sequence ID" value="XM_022439582.1"/>
</dbReference>
<dbReference type="OrthoDB" id="6153946at2759"/>
<organism evidence="1 2">
    <name type="scientific">Crassostrea virginica</name>
    <name type="common">Eastern oyster</name>
    <dbReference type="NCBI Taxonomy" id="6565"/>
    <lineage>
        <taxon>Eukaryota</taxon>
        <taxon>Metazoa</taxon>
        <taxon>Spiralia</taxon>
        <taxon>Lophotrochozoa</taxon>
        <taxon>Mollusca</taxon>
        <taxon>Bivalvia</taxon>
        <taxon>Autobranchia</taxon>
        <taxon>Pteriomorphia</taxon>
        <taxon>Ostreida</taxon>
        <taxon>Ostreoidea</taxon>
        <taxon>Ostreidae</taxon>
        <taxon>Crassostrea</taxon>
    </lineage>
</organism>
<dbReference type="Proteomes" id="UP000694844">
    <property type="component" value="Chromosome 7"/>
</dbReference>
<proteinExistence type="predicted"/>
<protein>
    <submittedName>
        <fullName evidence="2">Uncharacterized protein LOC111105342</fullName>
    </submittedName>
</protein>
<name>A0A8B8AVT3_CRAVI</name>
<dbReference type="GeneID" id="111105342"/>
<evidence type="ECO:0000313" key="1">
    <source>
        <dbReference type="Proteomes" id="UP000694844"/>
    </source>
</evidence>
<keyword evidence="1" id="KW-1185">Reference proteome</keyword>